<dbReference type="AlphaFoldDB" id="A0A8H4U0B0"/>
<comment type="caution">
    <text evidence="2">The sequence shown here is derived from an EMBL/GenBank/DDBJ whole genome shotgun (WGS) entry which is preliminary data.</text>
</comment>
<sequence length="327" mass="36678">MVPHLMPKLPIEIQCIILSLVPQLDLLSIRQVSEGWFHAEVIDQVISTSLGTVSIMFERQSLESFLQICEIPNFASQIRILDICIRHLLPLDNQQRSGDANDDGEDEDVNDGGHTYATCTSGYCMLHLREQDELMRNYTLLKRFSEGLQKLTQCGAIVFADEEPPRGFCGLAEGVDPSHYRGVMLKPGESIAFVSKVLHVVLDGPVRPHLEAIDFNIGEFSSRNMDGIKPSMLPSLPSAVANVRRLSLHLDCESLDGSELGTFIQGFPELLELGLTIVGDDWMLKTLPFLNQMAIPQLQKLCLTWLACGMHELETFLIRHRENFDAY</sequence>
<gene>
    <name evidence="2" type="ORF">FSARC_5056</name>
</gene>
<evidence type="ECO:0000313" key="2">
    <source>
        <dbReference type="EMBL" id="KAF4967377.1"/>
    </source>
</evidence>
<proteinExistence type="predicted"/>
<organism evidence="2 3">
    <name type="scientific">Fusarium sarcochroum</name>
    <dbReference type="NCBI Taxonomy" id="1208366"/>
    <lineage>
        <taxon>Eukaryota</taxon>
        <taxon>Fungi</taxon>
        <taxon>Dikarya</taxon>
        <taxon>Ascomycota</taxon>
        <taxon>Pezizomycotina</taxon>
        <taxon>Sordariomycetes</taxon>
        <taxon>Hypocreomycetidae</taxon>
        <taxon>Hypocreales</taxon>
        <taxon>Nectriaceae</taxon>
        <taxon>Fusarium</taxon>
        <taxon>Fusarium lateritium species complex</taxon>
    </lineage>
</organism>
<dbReference type="Pfam" id="PF00646">
    <property type="entry name" value="F-box"/>
    <property type="match status" value="1"/>
</dbReference>
<keyword evidence="3" id="KW-1185">Reference proteome</keyword>
<dbReference type="OrthoDB" id="5115833at2759"/>
<evidence type="ECO:0000313" key="3">
    <source>
        <dbReference type="Proteomes" id="UP000622797"/>
    </source>
</evidence>
<protein>
    <recommendedName>
        <fullName evidence="1">F-box domain-containing protein</fullName>
    </recommendedName>
</protein>
<accession>A0A8H4U0B0</accession>
<reference evidence="2" key="1">
    <citation type="journal article" date="2020" name="BMC Genomics">
        <title>Correction to: Identification and distribution of gene clusters required for synthesis of sphingolipid metabolism inhibitors in diverse species of the filamentous fungus Fusarium.</title>
        <authorList>
            <person name="Kim H.S."/>
            <person name="Lohmar J.M."/>
            <person name="Busman M."/>
            <person name="Brown D.W."/>
            <person name="Naumann T.A."/>
            <person name="Divon H.H."/>
            <person name="Lysoe E."/>
            <person name="Uhlig S."/>
            <person name="Proctor R.H."/>
        </authorList>
    </citation>
    <scope>NUCLEOTIDE SEQUENCE</scope>
    <source>
        <strain evidence="2">NRRL 20472</strain>
    </source>
</reference>
<dbReference type="InterPro" id="IPR001810">
    <property type="entry name" value="F-box_dom"/>
</dbReference>
<dbReference type="SUPFAM" id="SSF81383">
    <property type="entry name" value="F-box domain"/>
    <property type="match status" value="1"/>
</dbReference>
<dbReference type="InterPro" id="IPR036047">
    <property type="entry name" value="F-box-like_dom_sf"/>
</dbReference>
<evidence type="ECO:0000259" key="1">
    <source>
        <dbReference type="Pfam" id="PF00646"/>
    </source>
</evidence>
<dbReference type="Proteomes" id="UP000622797">
    <property type="component" value="Unassembled WGS sequence"/>
</dbReference>
<name>A0A8H4U0B0_9HYPO</name>
<dbReference type="EMBL" id="JABEXW010000241">
    <property type="protein sequence ID" value="KAF4967377.1"/>
    <property type="molecule type" value="Genomic_DNA"/>
</dbReference>
<reference evidence="2" key="2">
    <citation type="submission" date="2020-05" db="EMBL/GenBank/DDBJ databases">
        <authorList>
            <person name="Kim H.-S."/>
            <person name="Proctor R.H."/>
            <person name="Brown D.W."/>
        </authorList>
    </citation>
    <scope>NUCLEOTIDE SEQUENCE</scope>
    <source>
        <strain evidence="2">NRRL 20472</strain>
    </source>
</reference>
<feature type="domain" description="F-box" evidence="1">
    <location>
        <begin position="8"/>
        <end position="36"/>
    </location>
</feature>